<dbReference type="RefSeq" id="WP_119781922.1">
    <property type="nucleotide sequence ID" value="NZ_QYUK01000011.1"/>
</dbReference>
<keyword evidence="1 2" id="KW-0238">DNA-binding</keyword>
<dbReference type="Proteomes" id="UP000284605">
    <property type="component" value="Unassembled WGS sequence"/>
</dbReference>
<dbReference type="AlphaFoldDB" id="A0A418WIH5"/>
<dbReference type="PRINTS" id="PR00455">
    <property type="entry name" value="HTHTETR"/>
</dbReference>
<gene>
    <name evidence="4" type="ORF">D3874_24525</name>
</gene>
<dbReference type="SUPFAM" id="SSF46689">
    <property type="entry name" value="Homeodomain-like"/>
    <property type="match status" value="1"/>
</dbReference>
<dbReference type="InterPro" id="IPR001647">
    <property type="entry name" value="HTH_TetR"/>
</dbReference>
<keyword evidence="5" id="KW-1185">Reference proteome</keyword>
<dbReference type="PANTHER" id="PTHR30055">
    <property type="entry name" value="HTH-TYPE TRANSCRIPTIONAL REGULATOR RUTR"/>
    <property type="match status" value="1"/>
</dbReference>
<reference evidence="4 5" key="1">
    <citation type="submission" date="2018-09" db="EMBL/GenBank/DDBJ databases">
        <authorList>
            <person name="Zhu H."/>
        </authorList>
    </citation>
    <scope>NUCLEOTIDE SEQUENCE [LARGE SCALE GENOMIC DNA]</scope>
    <source>
        <strain evidence="4 5">K1W22B-8</strain>
    </source>
</reference>
<feature type="DNA-binding region" description="H-T-H motif" evidence="2">
    <location>
        <begin position="56"/>
        <end position="75"/>
    </location>
</feature>
<name>A0A418WIH5_9PROT</name>
<dbReference type="EMBL" id="QYUK01000011">
    <property type="protein sequence ID" value="RJF89742.1"/>
    <property type="molecule type" value="Genomic_DNA"/>
</dbReference>
<dbReference type="SUPFAM" id="SSF48498">
    <property type="entry name" value="Tetracyclin repressor-like, C-terminal domain"/>
    <property type="match status" value="1"/>
</dbReference>
<dbReference type="InterPro" id="IPR050109">
    <property type="entry name" value="HTH-type_TetR-like_transc_reg"/>
</dbReference>
<proteinExistence type="predicted"/>
<dbReference type="OrthoDB" id="2356263at2"/>
<sequence>MSRPVFDDIQAKLRSLTRGTRALPPQSRAEKSAALRARIIDAAKEEFAAKGYDGASVRAIAAAAGIEQGHLGYHFKTKRALWEATVDVVFADFPSSVAGMPLPRTYEDARAVMRLALHSYADYCTVCPEHARMVFNEATSGGERLEWLVERHIRSRVATLEPVFNAARDRGAVPATSFEAFLLSFLAAIAFTYGLRAFPAAVFGPAKTPVEEVPPVPIEELIALFLR</sequence>
<feature type="domain" description="HTH tetR-type" evidence="3">
    <location>
        <begin position="33"/>
        <end position="93"/>
    </location>
</feature>
<dbReference type="Gene3D" id="1.10.357.10">
    <property type="entry name" value="Tetracycline Repressor, domain 2"/>
    <property type="match status" value="1"/>
</dbReference>
<dbReference type="PANTHER" id="PTHR30055:SF223">
    <property type="entry name" value="HTH-TYPE TRANSCRIPTIONAL REGULATOR UIDR"/>
    <property type="match status" value="1"/>
</dbReference>
<dbReference type="Pfam" id="PF00440">
    <property type="entry name" value="TetR_N"/>
    <property type="match status" value="1"/>
</dbReference>
<dbReference type="GO" id="GO:0003700">
    <property type="term" value="F:DNA-binding transcription factor activity"/>
    <property type="evidence" value="ECO:0007669"/>
    <property type="project" value="TreeGrafter"/>
</dbReference>
<dbReference type="PROSITE" id="PS50977">
    <property type="entry name" value="HTH_TETR_2"/>
    <property type="match status" value="1"/>
</dbReference>
<comment type="caution">
    <text evidence="4">The sequence shown here is derived from an EMBL/GenBank/DDBJ whole genome shotgun (WGS) entry which is preliminary data.</text>
</comment>
<evidence type="ECO:0000259" key="3">
    <source>
        <dbReference type="PROSITE" id="PS50977"/>
    </source>
</evidence>
<dbReference type="InterPro" id="IPR009057">
    <property type="entry name" value="Homeodomain-like_sf"/>
</dbReference>
<evidence type="ECO:0000256" key="2">
    <source>
        <dbReference type="PROSITE-ProRule" id="PRU00335"/>
    </source>
</evidence>
<evidence type="ECO:0000256" key="1">
    <source>
        <dbReference type="ARBA" id="ARBA00023125"/>
    </source>
</evidence>
<dbReference type="GO" id="GO:0000976">
    <property type="term" value="F:transcription cis-regulatory region binding"/>
    <property type="evidence" value="ECO:0007669"/>
    <property type="project" value="TreeGrafter"/>
</dbReference>
<evidence type="ECO:0000313" key="4">
    <source>
        <dbReference type="EMBL" id="RJF89742.1"/>
    </source>
</evidence>
<organism evidence="4 5">
    <name type="scientific">Oleomonas cavernae</name>
    <dbReference type="NCBI Taxonomy" id="2320859"/>
    <lineage>
        <taxon>Bacteria</taxon>
        <taxon>Pseudomonadati</taxon>
        <taxon>Pseudomonadota</taxon>
        <taxon>Alphaproteobacteria</taxon>
        <taxon>Acetobacterales</taxon>
        <taxon>Acetobacteraceae</taxon>
        <taxon>Oleomonas</taxon>
    </lineage>
</organism>
<accession>A0A418WIH5</accession>
<protein>
    <submittedName>
        <fullName evidence="4">TetR/AcrR family transcriptional regulator</fullName>
    </submittedName>
</protein>
<evidence type="ECO:0000313" key="5">
    <source>
        <dbReference type="Proteomes" id="UP000284605"/>
    </source>
</evidence>
<dbReference type="InterPro" id="IPR036271">
    <property type="entry name" value="Tet_transcr_reg_TetR-rel_C_sf"/>
</dbReference>